<dbReference type="SUPFAM" id="SSF46458">
    <property type="entry name" value="Globin-like"/>
    <property type="match status" value="1"/>
</dbReference>
<protein>
    <recommendedName>
        <fullName evidence="2">Globin domain-containing protein</fullName>
    </recommendedName>
</protein>
<feature type="domain" description="Globin" evidence="2">
    <location>
        <begin position="5"/>
        <end position="172"/>
    </location>
</feature>
<name>A0A8S1H9C4_9PELO</name>
<dbReference type="GO" id="GO:0020037">
    <property type="term" value="F:heme binding"/>
    <property type="evidence" value="ECO:0007669"/>
    <property type="project" value="InterPro"/>
</dbReference>
<proteinExistence type="inferred from homology"/>
<dbReference type="PROSITE" id="PS01033">
    <property type="entry name" value="GLOBIN"/>
    <property type="match status" value="1"/>
</dbReference>
<evidence type="ECO:0000256" key="1">
    <source>
        <dbReference type="RuleBase" id="RU000356"/>
    </source>
</evidence>
<reference evidence="3" key="1">
    <citation type="submission" date="2020-10" db="EMBL/GenBank/DDBJ databases">
        <authorList>
            <person name="Kikuchi T."/>
        </authorList>
    </citation>
    <scope>NUCLEOTIDE SEQUENCE</scope>
    <source>
        <strain evidence="3">NKZ352</strain>
    </source>
</reference>
<dbReference type="InterPro" id="IPR012292">
    <property type="entry name" value="Globin/Proto"/>
</dbReference>
<gene>
    <name evidence="3" type="ORF">CAUJ_LOCUS7290</name>
</gene>
<keyword evidence="1" id="KW-0561">Oxygen transport</keyword>
<evidence type="ECO:0000313" key="4">
    <source>
        <dbReference type="Proteomes" id="UP000835052"/>
    </source>
</evidence>
<keyword evidence="1" id="KW-0479">Metal-binding</keyword>
<dbReference type="GO" id="GO:0019825">
    <property type="term" value="F:oxygen binding"/>
    <property type="evidence" value="ECO:0007669"/>
    <property type="project" value="InterPro"/>
</dbReference>
<dbReference type="PRINTS" id="PR00188">
    <property type="entry name" value="PLANTGLOBIN"/>
</dbReference>
<comment type="similarity">
    <text evidence="1">Belongs to the globin family.</text>
</comment>
<keyword evidence="4" id="KW-1185">Reference proteome</keyword>
<organism evidence="3 4">
    <name type="scientific">Caenorhabditis auriculariae</name>
    <dbReference type="NCBI Taxonomy" id="2777116"/>
    <lineage>
        <taxon>Eukaryota</taxon>
        <taxon>Metazoa</taxon>
        <taxon>Ecdysozoa</taxon>
        <taxon>Nematoda</taxon>
        <taxon>Chromadorea</taxon>
        <taxon>Rhabditida</taxon>
        <taxon>Rhabditina</taxon>
        <taxon>Rhabditomorpha</taxon>
        <taxon>Rhabditoidea</taxon>
        <taxon>Rhabditidae</taxon>
        <taxon>Peloderinae</taxon>
        <taxon>Caenorhabditis</taxon>
    </lineage>
</organism>
<evidence type="ECO:0000259" key="2">
    <source>
        <dbReference type="PROSITE" id="PS01033"/>
    </source>
</evidence>
<evidence type="ECO:0000313" key="3">
    <source>
        <dbReference type="EMBL" id="CAD6191371.1"/>
    </source>
</evidence>
<dbReference type="GO" id="GO:0005344">
    <property type="term" value="F:oxygen carrier activity"/>
    <property type="evidence" value="ECO:0007669"/>
    <property type="project" value="UniProtKB-KW"/>
</dbReference>
<sequence>MEDLHLTSEEKDMIKRSWKVLQKNLNQTAICIFEMIFTQSPDAKQLFPFMRISQSTKSREMEFHALRFMQVLESVVKFLNDPTMLNPLCDNLGRIHGRLSETRGFRTHHWSVFVECTLFHLRRVLAKENEFSELQLLDQTILCWRSILLALIERMKKFDEAPIVLLRAFSTH</sequence>
<dbReference type="InterPro" id="IPR053341">
    <property type="entry name" value="Oxidative_stress_globin-like"/>
</dbReference>
<dbReference type="Gene3D" id="1.10.490.10">
    <property type="entry name" value="Globins"/>
    <property type="match status" value="1"/>
</dbReference>
<dbReference type="PANTHER" id="PTHR47768:SF2">
    <property type="entry name" value="GLOBIN-RELATED"/>
    <property type="match status" value="1"/>
</dbReference>
<dbReference type="Proteomes" id="UP000835052">
    <property type="component" value="Unassembled WGS sequence"/>
</dbReference>
<comment type="caution">
    <text evidence="3">The sequence shown here is derived from an EMBL/GenBank/DDBJ whole genome shotgun (WGS) entry which is preliminary data.</text>
</comment>
<keyword evidence="1" id="KW-0813">Transport</keyword>
<dbReference type="AlphaFoldDB" id="A0A8S1H9C4"/>
<dbReference type="OrthoDB" id="436496at2759"/>
<dbReference type="InterPro" id="IPR044399">
    <property type="entry name" value="Mb-like_M"/>
</dbReference>
<accession>A0A8S1H9C4</accession>
<dbReference type="InterPro" id="IPR000971">
    <property type="entry name" value="Globin"/>
</dbReference>
<dbReference type="CDD" id="cd01040">
    <property type="entry name" value="Mb-like"/>
    <property type="match status" value="1"/>
</dbReference>
<dbReference type="PANTHER" id="PTHR47768">
    <property type="entry name" value="GLOBIN RELATED-RELATED"/>
    <property type="match status" value="1"/>
</dbReference>
<keyword evidence="1" id="KW-0408">Iron</keyword>
<keyword evidence="1" id="KW-0349">Heme</keyword>
<dbReference type="EMBL" id="CAJGYM010000020">
    <property type="protein sequence ID" value="CAD6191371.1"/>
    <property type="molecule type" value="Genomic_DNA"/>
</dbReference>
<dbReference type="InterPro" id="IPR009050">
    <property type="entry name" value="Globin-like_sf"/>
</dbReference>
<dbReference type="Pfam" id="PF00042">
    <property type="entry name" value="Globin"/>
    <property type="match status" value="1"/>
</dbReference>